<dbReference type="InterPro" id="IPR036388">
    <property type="entry name" value="WH-like_DNA-bd_sf"/>
</dbReference>
<evidence type="ECO:0000313" key="5">
    <source>
        <dbReference type="EMBL" id="RKD75932.1"/>
    </source>
</evidence>
<dbReference type="GO" id="GO:0003677">
    <property type="term" value="F:DNA binding"/>
    <property type="evidence" value="ECO:0007669"/>
    <property type="project" value="UniProtKB-KW"/>
</dbReference>
<sequence length="118" mass="13836">MEKKPENCRVDNALEIIVGKWKPIILLHLLQEGTKRHGELKKNLPDITQKMLTKQLRELEKEDIIERKVYSQIPPKVEYSITDYGRSLEPILDAMHHWGTNHSLRKSQKEAIQNDKIS</sequence>
<dbReference type="SUPFAM" id="SSF46785">
    <property type="entry name" value="Winged helix' DNA-binding domain"/>
    <property type="match status" value="1"/>
</dbReference>
<protein>
    <submittedName>
        <fullName evidence="5">HxlR family transcriptional regulator</fullName>
    </submittedName>
</protein>
<keyword evidence="3" id="KW-0804">Transcription</keyword>
<feature type="domain" description="HTH hxlR-type" evidence="4">
    <location>
        <begin position="8"/>
        <end position="107"/>
    </location>
</feature>
<dbReference type="OrthoDB" id="9791143at2"/>
<comment type="caution">
    <text evidence="5">The sequence shown here is derived from an EMBL/GenBank/DDBJ whole genome shotgun (WGS) entry which is preliminary data.</text>
</comment>
<keyword evidence="2" id="KW-0238">DNA-binding</keyword>
<dbReference type="Gene3D" id="1.10.10.10">
    <property type="entry name" value="Winged helix-like DNA-binding domain superfamily/Winged helix DNA-binding domain"/>
    <property type="match status" value="1"/>
</dbReference>
<organism evidence="5 6">
    <name type="scientific">Sinobaca qinghaiensis</name>
    <dbReference type="NCBI Taxonomy" id="342944"/>
    <lineage>
        <taxon>Bacteria</taxon>
        <taxon>Bacillati</taxon>
        <taxon>Bacillota</taxon>
        <taxon>Bacilli</taxon>
        <taxon>Bacillales</taxon>
        <taxon>Sporolactobacillaceae</taxon>
        <taxon>Sinobaca</taxon>
    </lineage>
</organism>
<evidence type="ECO:0000259" key="4">
    <source>
        <dbReference type="PROSITE" id="PS51118"/>
    </source>
</evidence>
<proteinExistence type="predicted"/>
<dbReference type="Proteomes" id="UP000285120">
    <property type="component" value="Unassembled WGS sequence"/>
</dbReference>
<evidence type="ECO:0000313" key="6">
    <source>
        <dbReference type="Proteomes" id="UP000285120"/>
    </source>
</evidence>
<dbReference type="PANTHER" id="PTHR33204">
    <property type="entry name" value="TRANSCRIPTIONAL REGULATOR, MARR FAMILY"/>
    <property type="match status" value="1"/>
</dbReference>
<dbReference type="RefSeq" id="WP_120191357.1">
    <property type="nucleotide sequence ID" value="NZ_RAPK01000006.1"/>
</dbReference>
<keyword evidence="1" id="KW-0805">Transcription regulation</keyword>
<evidence type="ECO:0000256" key="1">
    <source>
        <dbReference type="ARBA" id="ARBA00023015"/>
    </source>
</evidence>
<dbReference type="InterPro" id="IPR036390">
    <property type="entry name" value="WH_DNA-bd_sf"/>
</dbReference>
<evidence type="ECO:0000256" key="2">
    <source>
        <dbReference type="ARBA" id="ARBA00023125"/>
    </source>
</evidence>
<dbReference type="PROSITE" id="PS51118">
    <property type="entry name" value="HTH_HXLR"/>
    <property type="match status" value="1"/>
</dbReference>
<dbReference type="EMBL" id="RAPK01000006">
    <property type="protein sequence ID" value="RKD75932.1"/>
    <property type="molecule type" value="Genomic_DNA"/>
</dbReference>
<gene>
    <name evidence="5" type="ORF">ATL39_0142</name>
</gene>
<dbReference type="AlphaFoldDB" id="A0A419V7A0"/>
<evidence type="ECO:0000256" key="3">
    <source>
        <dbReference type="ARBA" id="ARBA00023163"/>
    </source>
</evidence>
<dbReference type="InterPro" id="IPR002577">
    <property type="entry name" value="HTH_HxlR"/>
</dbReference>
<dbReference type="PANTHER" id="PTHR33204:SF29">
    <property type="entry name" value="TRANSCRIPTIONAL REGULATOR"/>
    <property type="match status" value="1"/>
</dbReference>
<reference evidence="5 6" key="1">
    <citation type="submission" date="2018-09" db="EMBL/GenBank/DDBJ databases">
        <title>Genomic Encyclopedia of Archaeal and Bacterial Type Strains, Phase II (KMG-II): from individual species to whole genera.</title>
        <authorList>
            <person name="Goeker M."/>
        </authorList>
    </citation>
    <scope>NUCLEOTIDE SEQUENCE [LARGE SCALE GENOMIC DNA]</scope>
    <source>
        <strain evidence="5 6">DSM 17008</strain>
    </source>
</reference>
<name>A0A419V7A0_9BACL</name>
<dbReference type="Pfam" id="PF01638">
    <property type="entry name" value="HxlR"/>
    <property type="match status" value="1"/>
</dbReference>
<keyword evidence="6" id="KW-1185">Reference proteome</keyword>
<accession>A0A419V7A0</accession>